<organism evidence="1 2">
    <name type="scientific">Batrachochytrium salamandrivorans</name>
    <dbReference type="NCBI Taxonomy" id="1357716"/>
    <lineage>
        <taxon>Eukaryota</taxon>
        <taxon>Fungi</taxon>
        <taxon>Fungi incertae sedis</taxon>
        <taxon>Chytridiomycota</taxon>
        <taxon>Chytridiomycota incertae sedis</taxon>
        <taxon>Chytridiomycetes</taxon>
        <taxon>Rhizophydiales</taxon>
        <taxon>Rhizophydiales incertae sedis</taxon>
        <taxon>Batrachochytrium</taxon>
    </lineage>
</organism>
<name>A0ABQ8FIT1_9FUNG</name>
<evidence type="ECO:0000313" key="2">
    <source>
        <dbReference type="Proteomes" id="UP001648503"/>
    </source>
</evidence>
<dbReference type="Proteomes" id="UP001648503">
    <property type="component" value="Unassembled WGS sequence"/>
</dbReference>
<dbReference type="EMBL" id="JAFCIX010000136">
    <property type="protein sequence ID" value="KAH6597666.1"/>
    <property type="molecule type" value="Genomic_DNA"/>
</dbReference>
<accession>A0ABQ8FIT1</accession>
<sequence length="100" mass="11420">MLEYFLNLTDVHCPNSNDSDKDYYTAQTDYRLLQFRLSGKAVSPGKLSSLIRQFFSEYTDAQEMDINQFRRVAVAMQQIHVQPKSNNLPGDIFGSIGPPE</sequence>
<reference evidence="1 2" key="1">
    <citation type="submission" date="2021-02" db="EMBL/GenBank/DDBJ databases">
        <title>Variation within the Batrachochytrium salamandrivorans European outbreak.</title>
        <authorList>
            <person name="Kelly M."/>
            <person name="Pasmans F."/>
            <person name="Shea T.P."/>
            <person name="Munoz J.F."/>
            <person name="Carranza S."/>
            <person name="Cuomo C.A."/>
            <person name="Martel A."/>
        </authorList>
    </citation>
    <scope>NUCLEOTIDE SEQUENCE [LARGE SCALE GENOMIC DNA]</scope>
    <source>
        <strain evidence="1 2">AMFP18/2</strain>
    </source>
</reference>
<proteinExistence type="predicted"/>
<keyword evidence="2" id="KW-1185">Reference proteome</keyword>
<protein>
    <submittedName>
        <fullName evidence="1">Uncharacterized protein</fullName>
    </submittedName>
</protein>
<gene>
    <name evidence="1" type="ORF">BASA50_004272</name>
</gene>
<comment type="caution">
    <text evidence="1">The sequence shown here is derived from an EMBL/GenBank/DDBJ whole genome shotgun (WGS) entry which is preliminary data.</text>
</comment>
<evidence type="ECO:0000313" key="1">
    <source>
        <dbReference type="EMBL" id="KAH6597666.1"/>
    </source>
</evidence>